<accession>A0A0S2F9B6</accession>
<reference evidence="1 2" key="1">
    <citation type="journal article" date="2015" name="BMC Genomics">
        <title>Comparative genomics and metabolic profiling of the genus Lysobacter.</title>
        <authorList>
            <person name="de Bruijn I."/>
            <person name="Cheng X."/>
            <person name="de Jager V."/>
            <person name="Exposito R.G."/>
            <person name="Watrous J."/>
            <person name="Patel N."/>
            <person name="Postma J."/>
            <person name="Dorrestein P.C."/>
            <person name="Kobayashi D."/>
            <person name="Raaijmakers J.M."/>
        </authorList>
    </citation>
    <scope>NUCLEOTIDE SEQUENCE [LARGE SCALE GENOMIC DNA]</scope>
    <source>
        <strain evidence="1 2">76</strain>
    </source>
</reference>
<protein>
    <submittedName>
        <fullName evidence="1">Uncharacterized protein</fullName>
    </submittedName>
</protein>
<evidence type="ECO:0000313" key="1">
    <source>
        <dbReference type="EMBL" id="ALN80146.1"/>
    </source>
</evidence>
<dbReference type="KEGG" id="lab:LA76x_2003"/>
<organism evidence="1 2">
    <name type="scientific">Lysobacter antibioticus</name>
    <dbReference type="NCBI Taxonomy" id="84531"/>
    <lineage>
        <taxon>Bacteria</taxon>
        <taxon>Pseudomonadati</taxon>
        <taxon>Pseudomonadota</taxon>
        <taxon>Gammaproteobacteria</taxon>
        <taxon>Lysobacterales</taxon>
        <taxon>Lysobacteraceae</taxon>
        <taxon>Lysobacter</taxon>
    </lineage>
</organism>
<proteinExistence type="predicted"/>
<name>A0A0S2F9B6_LYSAN</name>
<dbReference type="AlphaFoldDB" id="A0A0S2F9B6"/>
<dbReference type="PATRIC" id="fig|84531.8.peg.2024"/>
<dbReference type="EMBL" id="CP011129">
    <property type="protein sequence ID" value="ALN80146.1"/>
    <property type="molecule type" value="Genomic_DNA"/>
</dbReference>
<dbReference type="Proteomes" id="UP000060787">
    <property type="component" value="Chromosome"/>
</dbReference>
<sequence length="55" mass="6487">MFIFLSSDHKFLLRRSGIANSRRPSPFQEELRKTSVFIDRRGCQAAFCYGDDRLF</sequence>
<dbReference type="STRING" id="84531.LA76x_2003"/>
<gene>
    <name evidence="1" type="ORF">LA76x_2003</name>
</gene>
<keyword evidence="2" id="KW-1185">Reference proteome</keyword>
<dbReference type="RefSeq" id="WP_187308501.1">
    <property type="nucleotide sequence ID" value="NZ_CP011129.1"/>
</dbReference>
<evidence type="ECO:0000313" key="2">
    <source>
        <dbReference type="Proteomes" id="UP000060787"/>
    </source>
</evidence>